<organism evidence="2 3">
    <name type="scientific">Tetrabaena socialis</name>
    <dbReference type="NCBI Taxonomy" id="47790"/>
    <lineage>
        <taxon>Eukaryota</taxon>
        <taxon>Viridiplantae</taxon>
        <taxon>Chlorophyta</taxon>
        <taxon>core chlorophytes</taxon>
        <taxon>Chlorophyceae</taxon>
        <taxon>CS clade</taxon>
        <taxon>Chlamydomonadales</taxon>
        <taxon>Tetrabaenaceae</taxon>
        <taxon>Tetrabaena</taxon>
    </lineage>
</organism>
<comment type="caution">
    <text evidence="2">The sequence shown here is derived from an EMBL/GenBank/DDBJ whole genome shotgun (WGS) entry which is preliminary data.</text>
</comment>
<dbReference type="EMBL" id="PGGS01000014">
    <property type="protein sequence ID" value="PNH12164.1"/>
    <property type="molecule type" value="Genomic_DNA"/>
</dbReference>
<dbReference type="InterPro" id="IPR010734">
    <property type="entry name" value="Copine_C"/>
</dbReference>
<evidence type="ECO:0000259" key="1">
    <source>
        <dbReference type="Pfam" id="PF07002"/>
    </source>
</evidence>
<evidence type="ECO:0000313" key="2">
    <source>
        <dbReference type="EMBL" id="PNH12164.1"/>
    </source>
</evidence>
<accession>A0A2J8AI21</accession>
<dbReference type="InterPro" id="IPR052079">
    <property type="entry name" value="E3_ligase/Copine_domain"/>
</dbReference>
<name>A0A2J8AI21_9CHLO</name>
<evidence type="ECO:0000313" key="3">
    <source>
        <dbReference type="Proteomes" id="UP000236333"/>
    </source>
</evidence>
<feature type="non-terminal residue" evidence="2">
    <location>
        <position position="1"/>
    </location>
</feature>
<proteinExistence type="predicted"/>
<feature type="non-terminal residue" evidence="2">
    <location>
        <position position="156"/>
    </location>
</feature>
<dbReference type="OrthoDB" id="5855668at2759"/>
<dbReference type="Proteomes" id="UP000236333">
    <property type="component" value="Unassembled WGS sequence"/>
</dbReference>
<feature type="domain" description="Copine C-terminal" evidence="1">
    <location>
        <begin position="48"/>
        <end position="156"/>
    </location>
</feature>
<sequence length="156" mass="17172">AIADNYTSLEQVQDDLRRRGLESSNLIVAVDWTKSNEWTGKHSFGGRSLHSVGDVPSPYEEVIGVVGRTLSAFDDDGLIPCYGFGDVTTGDQSVFSFQADDQPCRGLEQVLWRYRELCPHIPMAGPTSFAPAIRNACRIVEASGRRYHILLLVADG</sequence>
<keyword evidence="3" id="KW-1185">Reference proteome</keyword>
<dbReference type="PANTHER" id="PTHR45751">
    <property type="entry name" value="COPINE FAMILY PROTEIN 1"/>
    <property type="match status" value="1"/>
</dbReference>
<dbReference type="PANTHER" id="PTHR45751:SF11">
    <property type="entry name" value="COPINE FAMILY PROTEIN 2"/>
    <property type="match status" value="1"/>
</dbReference>
<dbReference type="Pfam" id="PF07002">
    <property type="entry name" value="Copine"/>
    <property type="match status" value="1"/>
</dbReference>
<gene>
    <name evidence="2" type="ORF">TSOC_000966</name>
</gene>
<dbReference type="AlphaFoldDB" id="A0A2J8AI21"/>
<protein>
    <submittedName>
        <fullName evidence="2">E3 ubiquitin-protein ligase</fullName>
    </submittedName>
</protein>
<dbReference type="GO" id="GO:0016567">
    <property type="term" value="P:protein ubiquitination"/>
    <property type="evidence" value="ECO:0007669"/>
    <property type="project" value="TreeGrafter"/>
</dbReference>
<reference evidence="2 3" key="1">
    <citation type="journal article" date="2017" name="Mol. Biol. Evol.">
        <title>The 4-celled Tetrabaena socialis nuclear genome reveals the essential components for genetic control of cell number at the origin of multicellularity in the volvocine lineage.</title>
        <authorList>
            <person name="Featherston J."/>
            <person name="Arakaki Y."/>
            <person name="Hanschen E.R."/>
            <person name="Ferris P.J."/>
            <person name="Michod R.E."/>
            <person name="Olson B.J.S.C."/>
            <person name="Nozaki H."/>
            <person name="Durand P.M."/>
        </authorList>
    </citation>
    <scope>NUCLEOTIDE SEQUENCE [LARGE SCALE GENOMIC DNA]</scope>
    <source>
        <strain evidence="2 3">NIES-571</strain>
    </source>
</reference>
<dbReference type="GO" id="GO:0004842">
    <property type="term" value="F:ubiquitin-protein transferase activity"/>
    <property type="evidence" value="ECO:0007669"/>
    <property type="project" value="TreeGrafter"/>
</dbReference>
<dbReference type="GO" id="GO:0005634">
    <property type="term" value="C:nucleus"/>
    <property type="evidence" value="ECO:0007669"/>
    <property type="project" value="TreeGrafter"/>
</dbReference>